<feature type="transmembrane region" description="Helical" evidence="2">
    <location>
        <begin position="106"/>
        <end position="125"/>
    </location>
</feature>
<name>A0A8H4QKN7_9AGAR</name>
<feature type="region of interest" description="Disordered" evidence="1">
    <location>
        <begin position="315"/>
        <end position="336"/>
    </location>
</feature>
<feature type="transmembrane region" description="Helical" evidence="2">
    <location>
        <begin position="53"/>
        <end position="72"/>
    </location>
</feature>
<organism evidence="3 4">
    <name type="scientific">Agrocybe pediades</name>
    <dbReference type="NCBI Taxonomy" id="84607"/>
    <lineage>
        <taxon>Eukaryota</taxon>
        <taxon>Fungi</taxon>
        <taxon>Dikarya</taxon>
        <taxon>Basidiomycota</taxon>
        <taxon>Agaricomycotina</taxon>
        <taxon>Agaricomycetes</taxon>
        <taxon>Agaricomycetidae</taxon>
        <taxon>Agaricales</taxon>
        <taxon>Agaricineae</taxon>
        <taxon>Strophariaceae</taxon>
        <taxon>Agrocybe</taxon>
    </lineage>
</organism>
<dbReference type="EMBL" id="JAACJL010000057">
    <property type="protein sequence ID" value="KAF4612142.1"/>
    <property type="molecule type" value="Genomic_DNA"/>
</dbReference>
<sequence>MFFNFFRKQLAKLVTTTEVALELLNERLDAAAVNGASVPTPPLAMAIKQYGRLQTALMLSVLEIMAFLSVLCNYQSQPFISFTLILIASRAQFILFAVYVSATSRLSAIFLHFVGPTVGNMAINLKRWGLCMVHRVVHLIISVFFGRYWAWTSSYLKPFPSRFFDCIQGQTKHHSLIPCHRTVESSTRSSPLVALAWKTGIAFAALPILPCSVTVAFLFVFAIDHDSFSTPLDDEEHDQTLIEDAEGAEDSDEACVEEESIDYDSEDGDSSTDIFDVLEAEDAILDDPINDIKFLLEGSILEAAAAEEFIQEEALEEGRGKEGVSEEEVEEDAIEESEVQLVEVEGREDEVVGETVWEEVAEGKVPEEEGEESIGLPVEEEAREWFAEANDGVSEQEQQVEIDTGDEDECAQEMYTQESDDSLAHDTSAAETMLGSDDMSKEFEDHLSDFDLDNVLQFLDNTSDFEDAQLDLQETDFSDSSSRELDANFVSQGFDDSEELETDEESVPGDVHMCGEEEEVQRMSVVQGKKGNLQEPEQPCRYCVQGLDGCWAEYDGCGGYGLTVFSAAEQVEVVPVEVVALCAPQAAEREVEANICESEGGTLEGVGLALDGFIFAERQDLLDIKEMEEERHRLYRLKMKEIIQKVIKTEALTEEEAILLLSDKESGKERFSRKVAGKEASSTPVSLSSSRASSPIHSTKSSHSGLAGDWARAPTVPVVLDTYRRPLKFKGGKRRTSVSPR</sequence>
<keyword evidence="2" id="KW-1133">Transmembrane helix</keyword>
<feature type="region of interest" description="Disordered" evidence="1">
    <location>
        <begin position="671"/>
        <end position="708"/>
    </location>
</feature>
<accession>A0A8H4QKN7</accession>
<dbReference type="AlphaFoldDB" id="A0A8H4QKN7"/>
<feature type="transmembrane region" description="Helical" evidence="2">
    <location>
        <begin position="201"/>
        <end position="223"/>
    </location>
</feature>
<reference evidence="3 4" key="1">
    <citation type="submission" date="2019-12" db="EMBL/GenBank/DDBJ databases">
        <authorList>
            <person name="Floudas D."/>
            <person name="Bentzer J."/>
            <person name="Ahren D."/>
            <person name="Johansson T."/>
            <person name="Persson P."/>
            <person name="Tunlid A."/>
        </authorList>
    </citation>
    <scope>NUCLEOTIDE SEQUENCE [LARGE SCALE GENOMIC DNA]</scope>
    <source>
        <strain evidence="3 4">CBS 102.39</strain>
    </source>
</reference>
<keyword evidence="2" id="KW-0472">Membrane</keyword>
<evidence type="ECO:0000313" key="3">
    <source>
        <dbReference type="EMBL" id="KAF4612142.1"/>
    </source>
</evidence>
<keyword evidence="4" id="KW-1185">Reference proteome</keyword>
<feature type="compositionally biased region" description="Low complexity" evidence="1">
    <location>
        <begin position="681"/>
        <end position="704"/>
    </location>
</feature>
<proteinExistence type="predicted"/>
<keyword evidence="2" id="KW-0812">Transmembrane</keyword>
<evidence type="ECO:0000256" key="2">
    <source>
        <dbReference type="SAM" id="Phobius"/>
    </source>
</evidence>
<comment type="caution">
    <text evidence="3">The sequence shown here is derived from an EMBL/GenBank/DDBJ whole genome shotgun (WGS) entry which is preliminary data.</text>
</comment>
<protein>
    <submittedName>
        <fullName evidence="3">Uncharacterized protein</fullName>
    </submittedName>
</protein>
<gene>
    <name evidence="3" type="ORF">D9613_003860</name>
</gene>
<dbReference type="Proteomes" id="UP000521872">
    <property type="component" value="Unassembled WGS sequence"/>
</dbReference>
<feature type="transmembrane region" description="Helical" evidence="2">
    <location>
        <begin position="79"/>
        <end position="100"/>
    </location>
</feature>
<evidence type="ECO:0000313" key="4">
    <source>
        <dbReference type="Proteomes" id="UP000521872"/>
    </source>
</evidence>
<evidence type="ECO:0000256" key="1">
    <source>
        <dbReference type="SAM" id="MobiDB-lite"/>
    </source>
</evidence>
<feature type="compositionally biased region" description="Acidic residues" evidence="1">
    <location>
        <begin position="325"/>
        <end position="336"/>
    </location>
</feature>